<protein>
    <submittedName>
        <fullName evidence="2">Uncharacterized protein</fullName>
    </submittedName>
</protein>
<dbReference type="EMBL" id="KR029589">
    <property type="protein sequence ID" value="AKH47192.1"/>
    <property type="molecule type" value="Genomic_DNA"/>
</dbReference>
<feature type="compositionally biased region" description="Basic residues" evidence="1">
    <location>
        <begin position="44"/>
        <end position="53"/>
    </location>
</feature>
<accession>A0A0F7L6V9</accession>
<feature type="compositionally biased region" description="Basic residues" evidence="1">
    <location>
        <begin position="8"/>
        <end position="23"/>
    </location>
</feature>
<feature type="region of interest" description="Disordered" evidence="1">
    <location>
        <begin position="1"/>
        <end position="53"/>
    </location>
</feature>
<evidence type="ECO:0000256" key="1">
    <source>
        <dbReference type="SAM" id="MobiDB-lite"/>
    </source>
</evidence>
<name>A0A0F7L6V9_9VIRU</name>
<reference evidence="2" key="1">
    <citation type="journal article" date="2015" name="Front. Microbiol.">
        <title>Combining genomic sequencing methods to explore viral diversity and reveal potential virus-host interactions.</title>
        <authorList>
            <person name="Chow C.E."/>
            <person name="Winget D.M."/>
            <person name="White R.A.III."/>
            <person name="Hallam S.J."/>
            <person name="Suttle C.A."/>
        </authorList>
    </citation>
    <scope>NUCLEOTIDE SEQUENCE</scope>
    <source>
        <strain evidence="2">Anoxic2_5</strain>
    </source>
</reference>
<proteinExistence type="predicted"/>
<evidence type="ECO:0000313" key="2">
    <source>
        <dbReference type="EMBL" id="AKH47192.1"/>
    </source>
</evidence>
<organism evidence="2">
    <name type="scientific">uncultured marine virus</name>
    <dbReference type="NCBI Taxonomy" id="186617"/>
    <lineage>
        <taxon>Viruses</taxon>
        <taxon>environmental samples</taxon>
    </lineage>
</organism>
<sequence>MVGVRRAGPVRRLRTAGQRRKRDGRLERVRAHRDHLGAGPPLLRGHHSARAVS</sequence>
<reference evidence="2" key="2">
    <citation type="submission" date="2015-03" db="EMBL/GenBank/DDBJ databases">
        <authorList>
            <person name="Chow C.-E.T."/>
            <person name="Winget D.M."/>
            <person name="White R.A.III."/>
            <person name="Hallam S.J."/>
            <person name="Suttle C.A."/>
        </authorList>
    </citation>
    <scope>NUCLEOTIDE SEQUENCE</scope>
    <source>
        <strain evidence="2">Anoxic2_5</strain>
    </source>
</reference>